<dbReference type="AlphaFoldDB" id="A0AAD0BU27"/>
<dbReference type="EMBL" id="CP025298">
    <property type="protein sequence ID" value="AUI07332.1"/>
    <property type="molecule type" value="Genomic_DNA"/>
</dbReference>
<proteinExistence type="predicted"/>
<evidence type="ECO:0000313" key="2">
    <source>
        <dbReference type="Proteomes" id="UP000234414"/>
    </source>
</evidence>
<sequence length="224" mass="24783">MAGITGPSITALFEGNHIVEIGIRVHNGNETEHLSPEKIKGLAAFYELDTLIPHRYTSLLVVNLYLLDKVSGISPEQVINEIKSLEGLAPSQQTKPATEFRGSLLKGLWHKHFLPALPSAFAHNILNHFGKDGLAKLVEEVFDPVKSSTVTREMIDELSHRVVEESIVDRGAAEKLTGEWIIFAKEDGMNYYLCISPHASGDENIANHVKVCAHEFPFLSKYAS</sequence>
<gene>
    <name evidence="1" type="ORF">SmaCSM2_09115</name>
</gene>
<evidence type="ECO:0000313" key="1">
    <source>
        <dbReference type="EMBL" id="AUI07332.1"/>
    </source>
</evidence>
<reference evidence="1 2" key="1">
    <citation type="submission" date="2017-12" db="EMBL/GenBank/DDBJ databases">
        <title>Complete Genome Sequence of Stenotrophomonas maltophilia CSM2.</title>
        <authorList>
            <person name="Castro-Jaimes S."/>
            <person name="Lopez-Leal G."/>
            <person name="Barberena Jonas C."/>
            <person name="Bustos P."/>
            <person name="Perez-Oseguera A."/>
            <person name="Cevallos M.A."/>
        </authorList>
    </citation>
    <scope>NUCLEOTIDE SEQUENCE [LARGE SCALE GENOMIC DNA]</scope>
    <source>
        <strain evidence="1 2">CSM2</strain>
    </source>
</reference>
<name>A0AAD0BU27_STEMA</name>
<accession>A0AAD0BU27</accession>
<organism evidence="1 2">
    <name type="scientific">Stenotrophomonas maltophilia</name>
    <name type="common">Pseudomonas maltophilia</name>
    <name type="synonym">Xanthomonas maltophilia</name>
    <dbReference type="NCBI Taxonomy" id="40324"/>
    <lineage>
        <taxon>Bacteria</taxon>
        <taxon>Pseudomonadati</taxon>
        <taxon>Pseudomonadota</taxon>
        <taxon>Gammaproteobacteria</taxon>
        <taxon>Lysobacterales</taxon>
        <taxon>Lysobacteraceae</taxon>
        <taxon>Stenotrophomonas</taxon>
        <taxon>Stenotrophomonas maltophilia group</taxon>
    </lineage>
</organism>
<dbReference type="Proteomes" id="UP000234414">
    <property type="component" value="Chromosome"/>
</dbReference>
<protein>
    <submittedName>
        <fullName evidence="1">Uncharacterized protein</fullName>
    </submittedName>
</protein>